<protein>
    <submittedName>
        <fullName evidence="2">Uncharacterized protein</fullName>
    </submittedName>
</protein>
<evidence type="ECO:0000256" key="1">
    <source>
        <dbReference type="SAM" id="MobiDB-lite"/>
    </source>
</evidence>
<reference evidence="3" key="1">
    <citation type="journal article" date="2019" name="Int. J. Syst. Evol. Microbiol.">
        <title>The Global Catalogue of Microorganisms (GCM) 10K type strain sequencing project: providing services to taxonomists for standard genome sequencing and annotation.</title>
        <authorList>
            <consortium name="The Broad Institute Genomics Platform"/>
            <consortium name="The Broad Institute Genome Sequencing Center for Infectious Disease"/>
            <person name="Wu L."/>
            <person name="Ma J."/>
        </authorList>
    </citation>
    <scope>NUCLEOTIDE SEQUENCE [LARGE SCALE GENOMIC DNA]</scope>
    <source>
        <strain evidence="3">JCM 3106</strain>
    </source>
</reference>
<feature type="compositionally biased region" description="Low complexity" evidence="1">
    <location>
        <begin position="105"/>
        <end position="117"/>
    </location>
</feature>
<dbReference type="EMBL" id="BAAAWD010000015">
    <property type="protein sequence ID" value="GAA3026052.1"/>
    <property type="molecule type" value="Genomic_DNA"/>
</dbReference>
<feature type="compositionally biased region" description="Low complexity" evidence="1">
    <location>
        <begin position="48"/>
        <end position="77"/>
    </location>
</feature>
<name>A0ABP6KX55_9ACTN</name>
<gene>
    <name evidence="2" type="ORF">GCM10017559_59860</name>
</gene>
<proteinExistence type="predicted"/>
<organism evidence="2 3">
    <name type="scientific">Streptosporangium longisporum</name>
    <dbReference type="NCBI Taxonomy" id="46187"/>
    <lineage>
        <taxon>Bacteria</taxon>
        <taxon>Bacillati</taxon>
        <taxon>Actinomycetota</taxon>
        <taxon>Actinomycetes</taxon>
        <taxon>Streptosporangiales</taxon>
        <taxon>Streptosporangiaceae</taxon>
        <taxon>Streptosporangium</taxon>
    </lineage>
</organism>
<dbReference type="Proteomes" id="UP001499930">
    <property type="component" value="Unassembled WGS sequence"/>
</dbReference>
<comment type="caution">
    <text evidence="2">The sequence shown here is derived from an EMBL/GenBank/DDBJ whole genome shotgun (WGS) entry which is preliminary data.</text>
</comment>
<evidence type="ECO:0000313" key="3">
    <source>
        <dbReference type="Proteomes" id="UP001499930"/>
    </source>
</evidence>
<keyword evidence="3" id="KW-1185">Reference proteome</keyword>
<evidence type="ECO:0000313" key="2">
    <source>
        <dbReference type="EMBL" id="GAA3026052.1"/>
    </source>
</evidence>
<accession>A0ABP6KX55</accession>
<feature type="compositionally biased region" description="Low complexity" evidence="1">
    <location>
        <begin position="12"/>
        <end position="25"/>
    </location>
</feature>
<sequence>MLPEARAGNEPSSRSASAGRNSSAGIRQGEIFGFRALLDRPDSGEGSGPEAEPGSRTVSSRSSTTPTMPVKPAGSPTPLTPPTPPTPARPPMSAAPVPFRPAVPPVIAEAIGTAGAGEEPETAGEPS</sequence>
<feature type="compositionally biased region" description="Pro residues" evidence="1">
    <location>
        <begin position="78"/>
        <end position="90"/>
    </location>
</feature>
<feature type="region of interest" description="Disordered" evidence="1">
    <location>
        <begin position="1"/>
        <end position="127"/>
    </location>
</feature>
<feature type="compositionally biased region" description="Acidic residues" evidence="1">
    <location>
        <begin position="118"/>
        <end position="127"/>
    </location>
</feature>